<dbReference type="GO" id="GO:0046872">
    <property type="term" value="F:metal ion binding"/>
    <property type="evidence" value="ECO:0007669"/>
    <property type="project" value="UniProtKB-KW"/>
</dbReference>
<feature type="binding site" evidence="9">
    <location>
        <position position="275"/>
    </location>
    <ligand>
        <name>Mg(2+)</name>
        <dbReference type="ChEBI" id="CHEBI:18420"/>
        <label>2</label>
    </ligand>
</feature>
<proteinExistence type="predicted"/>
<keyword evidence="9" id="KW-0479">Metal-binding</keyword>
<evidence type="ECO:0000256" key="2">
    <source>
        <dbReference type="ARBA" id="ARBA00022484"/>
    </source>
</evidence>
<sequence>MDVSPDALYSDPLLDLRTYISPDLLQVYLERSDFPVGCSSKVVSSISIARSFLKKFRTANTDKQDSRALLKFLQINKDCEDWSLRLDSSLDEMLFGELKNLLNDFWFKDGFDLVGHHYDLLKVGNLGPGATINGGGGDFYTKMFDSPLSHTEGSLYFWYNRYVSHFPTWSEAEKLRTISRGTRVVRGNRLSFVPKNDKISRTICSEPTLNLFYQLGFAEHLNRRLRDFSGISLTSHQPNGLSLFSFKGDLPNDQQPKNRYLARVGSRTNRFATIDLESASDSMSLKMLEAVLPSSFLNWLNRLRSQETFIPGIGYTSTSMVSTMGNGSTFSLQTVLFTCVVLAAFRVKEIKILYPRGQCWGNFGVNGDDIVVPSEVTDYTLRLLKILGFKTNDQKTFLEGPFRESCGGDYYHGFAVRGVYAKALDTQQARYSLINQLCRFCSRTGLLLTHTVTRLRKSVRWQPVPRWESDDSGLQMPLFLAKPPMDKNGSFLYSKWVDQTKKIRISDSAIVSPRGSRLRSFNPPGLILSFLRGDVNEYSIGVRSNAGEHRYARRRGIAPWWDEDPYNCASRGTDVVDERWKTATLTLLA</sequence>
<accession>A0A514D6K5</accession>
<dbReference type="GO" id="GO:0003968">
    <property type="term" value="F:RNA-directed RNA polymerase activity"/>
    <property type="evidence" value="ECO:0007669"/>
    <property type="project" value="UniProtKB-KW"/>
</dbReference>
<evidence type="ECO:0000256" key="1">
    <source>
        <dbReference type="ARBA" id="ARBA00012494"/>
    </source>
</evidence>
<keyword evidence="2 11" id="KW-0696">RNA-directed RNA polymerase</keyword>
<dbReference type="InterPro" id="IPR005093">
    <property type="entry name" value="RNArep_beta"/>
</dbReference>
<keyword evidence="6" id="KW-0693">Viral RNA replication</keyword>
<feature type="binding site" evidence="9">
    <location>
        <position position="368"/>
    </location>
    <ligand>
        <name>Mg(2+)</name>
        <dbReference type="ChEBI" id="CHEBI:18420"/>
        <label>2</label>
    </ligand>
</feature>
<dbReference type="GO" id="GO:0000166">
    <property type="term" value="F:nucleotide binding"/>
    <property type="evidence" value="ECO:0007669"/>
    <property type="project" value="UniProtKB-KW"/>
</dbReference>
<keyword evidence="5" id="KW-0547">Nucleotide-binding</keyword>
<evidence type="ECO:0000256" key="3">
    <source>
        <dbReference type="ARBA" id="ARBA00022679"/>
    </source>
</evidence>
<dbReference type="EMBL" id="MN034708">
    <property type="protein sequence ID" value="QDH89232.1"/>
    <property type="molecule type" value="Genomic_RNA"/>
</dbReference>
<gene>
    <name evidence="11" type="ORF">H2Rhizo31581_000001</name>
</gene>
<evidence type="ECO:0000256" key="7">
    <source>
        <dbReference type="ARBA" id="ARBA00030248"/>
    </source>
</evidence>
<evidence type="ECO:0000256" key="8">
    <source>
        <dbReference type="ARBA" id="ARBA00048744"/>
    </source>
</evidence>
<organism evidence="11">
    <name type="scientific">Leviviridae sp</name>
    <dbReference type="NCBI Taxonomy" id="2027243"/>
    <lineage>
        <taxon>Viruses</taxon>
        <taxon>Riboviria</taxon>
        <taxon>Orthornavirae</taxon>
        <taxon>Lenarviricota</taxon>
        <taxon>Leviviricetes</taxon>
        <taxon>Norzivirales</taxon>
        <taxon>Fiersviridae</taxon>
    </lineage>
</organism>
<feature type="domain" description="RdRp catalytic" evidence="10">
    <location>
        <begin position="260"/>
        <end position="400"/>
    </location>
</feature>
<name>A0A514D6K5_9VIRU</name>
<dbReference type="EC" id="2.7.7.48" evidence="1"/>
<evidence type="ECO:0000259" key="10">
    <source>
        <dbReference type="PROSITE" id="PS50522"/>
    </source>
</evidence>
<dbReference type="PROSITE" id="PS50522">
    <property type="entry name" value="RDRP_PHAGE"/>
    <property type="match status" value="1"/>
</dbReference>
<keyword evidence="9" id="KW-0460">Magnesium</keyword>
<comment type="cofactor">
    <cofactor evidence="9">
        <name>Mg(2+)</name>
        <dbReference type="ChEBI" id="CHEBI:18420"/>
    </cofactor>
    <text evidence="9">Binds 2 Mg(2+) per subunit.</text>
</comment>
<keyword evidence="3" id="KW-0808">Transferase</keyword>
<keyword evidence="4" id="KW-0548">Nucleotidyltransferase</keyword>
<feature type="binding site" evidence="9">
    <location>
        <position position="369"/>
    </location>
    <ligand>
        <name>Mg(2+)</name>
        <dbReference type="ChEBI" id="CHEBI:18420"/>
        <label>2</label>
    </ligand>
</feature>
<comment type="catalytic activity">
    <reaction evidence="8">
        <text>RNA(n) + a ribonucleoside 5'-triphosphate = RNA(n+1) + diphosphate</text>
        <dbReference type="Rhea" id="RHEA:21248"/>
        <dbReference type="Rhea" id="RHEA-COMP:14527"/>
        <dbReference type="Rhea" id="RHEA-COMP:17342"/>
        <dbReference type="ChEBI" id="CHEBI:33019"/>
        <dbReference type="ChEBI" id="CHEBI:61557"/>
        <dbReference type="ChEBI" id="CHEBI:140395"/>
        <dbReference type="EC" id="2.7.7.48"/>
    </reaction>
</comment>
<evidence type="ECO:0000256" key="9">
    <source>
        <dbReference type="PIRSR" id="PIRSR605093-1"/>
    </source>
</evidence>
<evidence type="ECO:0000256" key="5">
    <source>
        <dbReference type="ARBA" id="ARBA00022741"/>
    </source>
</evidence>
<dbReference type="Pfam" id="PF03431">
    <property type="entry name" value="RNA_replicase_B"/>
    <property type="match status" value="1"/>
</dbReference>
<dbReference type="GO" id="GO:0039694">
    <property type="term" value="P:viral RNA genome replication"/>
    <property type="evidence" value="ECO:0007669"/>
    <property type="project" value="InterPro"/>
</dbReference>
<evidence type="ECO:0000256" key="6">
    <source>
        <dbReference type="ARBA" id="ARBA00022953"/>
    </source>
</evidence>
<evidence type="ECO:0000313" key="11">
    <source>
        <dbReference type="EMBL" id="QDH89232.1"/>
    </source>
</evidence>
<evidence type="ECO:0000256" key="4">
    <source>
        <dbReference type="ARBA" id="ARBA00022695"/>
    </source>
</evidence>
<protein>
    <recommendedName>
        <fullName evidence="1">RNA-directed RNA polymerase</fullName>
        <ecNumber evidence="1">2.7.7.48</ecNumber>
    </recommendedName>
    <alternativeName>
        <fullName evidence="7">RNA replicase beta chain</fullName>
    </alternativeName>
</protein>
<dbReference type="InterPro" id="IPR007096">
    <property type="entry name" value="RNA-dir_Rpol_cat_phage"/>
</dbReference>
<reference evidence="11" key="1">
    <citation type="submission" date="2019-05" db="EMBL/GenBank/DDBJ databases">
        <title>Metatranscriptomic reconstruction reveals RNA viruses with the potential to shape carbon cycling in soil.</title>
        <authorList>
            <person name="Starr E.P."/>
            <person name="Nuccio E."/>
            <person name="Pett-Ridge J."/>
            <person name="Banfield J.F."/>
            <person name="Firestone M.K."/>
        </authorList>
    </citation>
    <scope>NUCLEOTIDE SEQUENCE</scope>
    <source>
        <strain evidence="11">H2_Rhizo_31_scaffold_581</strain>
    </source>
</reference>